<protein>
    <submittedName>
        <fullName evidence="1">Uncharacterized protein</fullName>
    </submittedName>
</protein>
<proteinExistence type="predicted"/>
<dbReference type="EMBL" id="KQ976738">
    <property type="protein sequence ID" value="KYM75740.1"/>
    <property type="molecule type" value="Genomic_DNA"/>
</dbReference>
<reference evidence="1 2" key="1">
    <citation type="submission" date="2015-09" db="EMBL/GenBank/DDBJ databases">
        <title>Atta colombica WGS genome.</title>
        <authorList>
            <person name="Nygaard S."/>
            <person name="Hu H."/>
            <person name="Boomsma J."/>
            <person name="Zhang G."/>
        </authorList>
    </citation>
    <scope>NUCLEOTIDE SEQUENCE [LARGE SCALE GENOMIC DNA]</scope>
    <source>
        <strain evidence="1">Treedump-2</strain>
        <tissue evidence="1">Whole body</tissue>
    </source>
</reference>
<keyword evidence="2" id="KW-1185">Reference proteome</keyword>
<dbReference type="Proteomes" id="UP000078540">
    <property type="component" value="Unassembled WGS sequence"/>
</dbReference>
<organism evidence="1 2">
    <name type="scientific">Atta colombica</name>
    <dbReference type="NCBI Taxonomy" id="520822"/>
    <lineage>
        <taxon>Eukaryota</taxon>
        <taxon>Metazoa</taxon>
        <taxon>Ecdysozoa</taxon>
        <taxon>Arthropoda</taxon>
        <taxon>Hexapoda</taxon>
        <taxon>Insecta</taxon>
        <taxon>Pterygota</taxon>
        <taxon>Neoptera</taxon>
        <taxon>Endopterygota</taxon>
        <taxon>Hymenoptera</taxon>
        <taxon>Apocrita</taxon>
        <taxon>Aculeata</taxon>
        <taxon>Formicoidea</taxon>
        <taxon>Formicidae</taxon>
        <taxon>Myrmicinae</taxon>
        <taxon>Atta</taxon>
    </lineage>
</organism>
<accession>A0A195AUP4</accession>
<name>A0A195AUP4_9HYME</name>
<gene>
    <name evidence="1" type="ORF">ALC53_13803</name>
</gene>
<sequence length="98" mass="10795">MIVDPPWIKILVASAYIWCGALTIDAFEVANWCTHLHSFGATHSLFNPQGIEQYGLHVLFVSSKTYPKSQVHNPGLVHMPVPQFSSQIGSQTLAFTAV</sequence>
<evidence type="ECO:0000313" key="2">
    <source>
        <dbReference type="Proteomes" id="UP000078540"/>
    </source>
</evidence>
<evidence type="ECO:0000313" key="1">
    <source>
        <dbReference type="EMBL" id="KYM75740.1"/>
    </source>
</evidence>
<dbReference type="AlphaFoldDB" id="A0A195AUP4"/>